<dbReference type="EMBL" id="CP039354">
    <property type="protein sequence ID" value="QCE09671.1"/>
    <property type="molecule type" value="Genomic_DNA"/>
</dbReference>
<keyword evidence="5" id="KW-1185">Reference proteome</keyword>
<dbReference type="InterPro" id="IPR000528">
    <property type="entry name" value="Plant_nsLTP"/>
</dbReference>
<dbReference type="Gene3D" id="1.10.110.10">
    <property type="entry name" value="Plant lipid-transfer and hydrophobic proteins"/>
    <property type="match status" value="1"/>
</dbReference>
<evidence type="ECO:0000313" key="5">
    <source>
        <dbReference type="Proteomes" id="UP000501690"/>
    </source>
</evidence>
<accession>A0A4D6N9Y0</accession>
<dbReference type="InterPro" id="IPR016140">
    <property type="entry name" value="Bifunc_inhib/LTP/seed_store"/>
</dbReference>
<dbReference type="InterPro" id="IPR036312">
    <property type="entry name" value="Bifun_inhib/LTP/seed_sf"/>
</dbReference>
<evidence type="ECO:0000256" key="1">
    <source>
        <dbReference type="ARBA" id="ARBA00009748"/>
    </source>
</evidence>
<dbReference type="GO" id="GO:0008289">
    <property type="term" value="F:lipid binding"/>
    <property type="evidence" value="ECO:0007669"/>
    <property type="project" value="InterPro"/>
</dbReference>
<proteinExistence type="inferred from homology"/>
<dbReference type="AlphaFoldDB" id="A0A4D6N9Y0"/>
<gene>
    <name evidence="4" type="ORF">DEO72_LG10g892</name>
</gene>
<sequence>MSAGEEIMTPPFSVCDPIFEYFPNCLEFLVGDPKISMPSAKCCEHMMLLNTLANYGVGPKAICWCIEIMVKGMQPPLVPSRIQDLPRMCYITLSFPISDSMDCSK</sequence>
<comment type="similarity">
    <text evidence="1">Belongs to the plant LTP family.</text>
</comment>
<dbReference type="GO" id="GO:0006869">
    <property type="term" value="P:lipid transport"/>
    <property type="evidence" value="ECO:0007669"/>
    <property type="project" value="InterPro"/>
</dbReference>
<dbReference type="PANTHER" id="PTHR33076">
    <property type="entry name" value="NON-SPECIFIC LIPID-TRANSFER PROTEIN 2-RELATED"/>
    <property type="match status" value="1"/>
</dbReference>
<dbReference type="SUPFAM" id="SSF47699">
    <property type="entry name" value="Bifunctional inhibitor/lipid-transfer protein/seed storage 2S albumin"/>
    <property type="match status" value="1"/>
</dbReference>
<evidence type="ECO:0000313" key="4">
    <source>
        <dbReference type="EMBL" id="QCE09671.1"/>
    </source>
</evidence>
<dbReference type="Proteomes" id="UP000501690">
    <property type="component" value="Linkage Group LG10"/>
</dbReference>
<dbReference type="Pfam" id="PF00234">
    <property type="entry name" value="Tryp_alpha_amyl"/>
    <property type="match status" value="1"/>
</dbReference>
<keyword evidence="2" id="KW-1015">Disulfide bond</keyword>
<evidence type="ECO:0000256" key="2">
    <source>
        <dbReference type="ARBA" id="ARBA00023157"/>
    </source>
</evidence>
<name>A0A4D6N9Y0_VIGUN</name>
<protein>
    <recommendedName>
        <fullName evidence="3">Bifunctional inhibitor/plant lipid transfer protein/seed storage helical domain-containing protein</fullName>
    </recommendedName>
</protein>
<organism evidence="4 5">
    <name type="scientific">Vigna unguiculata</name>
    <name type="common">Cowpea</name>
    <dbReference type="NCBI Taxonomy" id="3917"/>
    <lineage>
        <taxon>Eukaryota</taxon>
        <taxon>Viridiplantae</taxon>
        <taxon>Streptophyta</taxon>
        <taxon>Embryophyta</taxon>
        <taxon>Tracheophyta</taxon>
        <taxon>Spermatophyta</taxon>
        <taxon>Magnoliopsida</taxon>
        <taxon>eudicotyledons</taxon>
        <taxon>Gunneridae</taxon>
        <taxon>Pentapetalae</taxon>
        <taxon>rosids</taxon>
        <taxon>fabids</taxon>
        <taxon>Fabales</taxon>
        <taxon>Fabaceae</taxon>
        <taxon>Papilionoideae</taxon>
        <taxon>50 kb inversion clade</taxon>
        <taxon>NPAAA clade</taxon>
        <taxon>indigoferoid/millettioid clade</taxon>
        <taxon>Phaseoleae</taxon>
        <taxon>Vigna</taxon>
    </lineage>
</organism>
<dbReference type="PRINTS" id="PR00382">
    <property type="entry name" value="LIPIDTRNSFER"/>
</dbReference>
<reference evidence="4 5" key="1">
    <citation type="submission" date="2019-04" db="EMBL/GenBank/DDBJ databases">
        <title>An improved genome assembly and genetic linkage map for asparagus bean, Vigna unguiculata ssp. sesquipedialis.</title>
        <authorList>
            <person name="Xia Q."/>
            <person name="Zhang R."/>
            <person name="Dong Y."/>
        </authorList>
    </citation>
    <scope>NUCLEOTIDE SEQUENCE [LARGE SCALE GENOMIC DNA]</scope>
    <source>
        <tissue evidence="4">Leaf</tissue>
    </source>
</reference>
<evidence type="ECO:0000259" key="3">
    <source>
        <dbReference type="Pfam" id="PF00234"/>
    </source>
</evidence>
<feature type="domain" description="Bifunctional inhibitor/plant lipid transfer protein/seed storage helical" evidence="3">
    <location>
        <begin position="15"/>
        <end position="103"/>
    </location>
</feature>